<evidence type="ECO:0000313" key="1">
    <source>
        <dbReference type="EMBL" id="MBB4681804.1"/>
    </source>
</evidence>
<dbReference type="RefSeq" id="WP_185008657.1">
    <property type="nucleotide sequence ID" value="NZ_BAAAUI010000082.1"/>
</dbReference>
<dbReference type="Proteomes" id="UP000533598">
    <property type="component" value="Unassembled WGS sequence"/>
</dbReference>
<sequence>MSDDSAPAEVLFFPLASGTEVSTRTENGVPVLVIVAAGVELRFHTDDPYTVTRSDLEMAAVLHAAVQGYFDGCQRYLAAREAFGGWPGQDEPIPPTV</sequence>
<organism evidence="1 2">
    <name type="scientific">Crossiella cryophila</name>
    <dbReference type="NCBI Taxonomy" id="43355"/>
    <lineage>
        <taxon>Bacteria</taxon>
        <taxon>Bacillati</taxon>
        <taxon>Actinomycetota</taxon>
        <taxon>Actinomycetes</taxon>
        <taxon>Pseudonocardiales</taxon>
        <taxon>Pseudonocardiaceae</taxon>
        <taxon>Crossiella</taxon>
    </lineage>
</organism>
<comment type="caution">
    <text evidence="1">The sequence shown here is derived from an EMBL/GenBank/DDBJ whole genome shotgun (WGS) entry which is preliminary data.</text>
</comment>
<accession>A0A7W7G038</accession>
<proteinExistence type="predicted"/>
<protein>
    <submittedName>
        <fullName evidence="1">Uncharacterized protein</fullName>
    </submittedName>
</protein>
<name>A0A7W7G038_9PSEU</name>
<gene>
    <name evidence="1" type="ORF">HNR67_007922</name>
</gene>
<keyword evidence="2" id="KW-1185">Reference proteome</keyword>
<evidence type="ECO:0000313" key="2">
    <source>
        <dbReference type="Proteomes" id="UP000533598"/>
    </source>
</evidence>
<dbReference type="EMBL" id="JACHMH010000001">
    <property type="protein sequence ID" value="MBB4681804.1"/>
    <property type="molecule type" value="Genomic_DNA"/>
</dbReference>
<dbReference type="AlphaFoldDB" id="A0A7W7G038"/>
<reference evidence="1 2" key="1">
    <citation type="submission" date="2020-08" db="EMBL/GenBank/DDBJ databases">
        <title>Sequencing the genomes of 1000 actinobacteria strains.</title>
        <authorList>
            <person name="Klenk H.-P."/>
        </authorList>
    </citation>
    <scope>NUCLEOTIDE SEQUENCE [LARGE SCALE GENOMIC DNA]</scope>
    <source>
        <strain evidence="1 2">DSM 44230</strain>
    </source>
</reference>